<proteinExistence type="predicted"/>
<feature type="domain" description="Molybdopterin oxidoreductase" evidence="1">
    <location>
        <begin position="44"/>
        <end position="116"/>
    </location>
</feature>
<keyword evidence="3" id="KW-1185">Reference proteome</keyword>
<evidence type="ECO:0000259" key="1">
    <source>
        <dbReference type="Pfam" id="PF00384"/>
    </source>
</evidence>
<dbReference type="Proteomes" id="UP000003111">
    <property type="component" value="Unassembled WGS sequence"/>
</dbReference>
<dbReference type="GO" id="GO:0003954">
    <property type="term" value="F:NADH dehydrogenase activity"/>
    <property type="evidence" value="ECO:0007669"/>
    <property type="project" value="TreeGrafter"/>
</dbReference>
<dbReference type="EMBL" id="ACLF03000001">
    <property type="protein sequence ID" value="EFQ84660.1"/>
    <property type="molecule type" value="Genomic_DNA"/>
</dbReference>
<dbReference type="InterPro" id="IPR006656">
    <property type="entry name" value="Mopterin_OxRdtase"/>
</dbReference>
<name>E2S7J4_9ACTN</name>
<accession>E2S7J4</accession>
<reference evidence="2" key="1">
    <citation type="submission" date="2010-08" db="EMBL/GenBank/DDBJ databases">
        <authorList>
            <person name="Muzny D."/>
            <person name="Qin X."/>
            <person name="Buhay C."/>
            <person name="Dugan-Rocha S."/>
            <person name="Ding Y."/>
            <person name="Chen G."/>
            <person name="Hawes A."/>
            <person name="Holder M."/>
            <person name="Jhangiani S."/>
            <person name="Johnson A."/>
            <person name="Khan Z."/>
            <person name="Li Z."/>
            <person name="Liu W."/>
            <person name="Liu X."/>
            <person name="Perez L."/>
            <person name="Shen H."/>
            <person name="Wang Q."/>
            <person name="Watt J."/>
            <person name="Xi L."/>
            <person name="Xin Y."/>
            <person name="Zhou J."/>
            <person name="Deng J."/>
            <person name="Jiang H."/>
            <person name="Liu Y."/>
            <person name="Qu J."/>
            <person name="Song X.-Z."/>
            <person name="Zhang L."/>
            <person name="Villasana D."/>
            <person name="Johnson A."/>
            <person name="Liu J."/>
            <person name="Liyanage D."/>
            <person name="Lorensuhewa L."/>
            <person name="Robinson T."/>
            <person name="Song A."/>
            <person name="Song B.-B."/>
            <person name="Dinh H."/>
            <person name="Thornton R."/>
            <person name="Coyle M."/>
            <person name="Francisco L."/>
            <person name="Jackson L."/>
            <person name="Javaid M."/>
            <person name="Korchina V."/>
            <person name="Kovar C."/>
            <person name="Mata R."/>
            <person name="Mathew T."/>
            <person name="Ngo R."/>
            <person name="Nguyen L."/>
            <person name="Nguyen N."/>
            <person name="Okwuonu G."/>
            <person name="Ongeri F."/>
            <person name="Pham C."/>
            <person name="Simmons D."/>
            <person name="Wilczek-Boney K."/>
            <person name="Hale W."/>
            <person name="Jakkamsetti A."/>
            <person name="Pham P."/>
            <person name="Ruth R."/>
            <person name="San Lucas F."/>
            <person name="Warren J."/>
            <person name="Zhang J."/>
            <person name="Zhao Z."/>
            <person name="Zhou C."/>
            <person name="Zhu D."/>
            <person name="Lee S."/>
            <person name="Bess C."/>
            <person name="Blankenburg K."/>
            <person name="Forbes L."/>
            <person name="Fu Q."/>
            <person name="Gubbala S."/>
            <person name="Hirani K."/>
            <person name="Jayaseelan J.C."/>
            <person name="Lara F."/>
            <person name="Munidasa M."/>
            <person name="Palculict T."/>
            <person name="Patil S."/>
            <person name="Pu L.-L."/>
            <person name="Saada N."/>
            <person name="Tang L."/>
            <person name="Weissenberger G."/>
            <person name="Zhu Y."/>
            <person name="Hemphill L."/>
            <person name="Shang Y."/>
            <person name="Youmans B."/>
            <person name="Ayvaz T."/>
            <person name="Ross M."/>
            <person name="Santibanez J."/>
            <person name="Aqrawi P."/>
            <person name="Gross S."/>
            <person name="Joshi V."/>
            <person name="Fowler G."/>
            <person name="Nazareth L."/>
            <person name="Reid J."/>
            <person name="Worley K."/>
            <person name="Petrosino J."/>
            <person name="Highlander S."/>
            <person name="Gibbs R."/>
        </authorList>
    </citation>
    <scope>NUCLEOTIDE SEQUENCE [LARGE SCALE GENOMIC DNA]</scope>
    <source>
        <strain evidence="2">DSM 15272</strain>
    </source>
</reference>
<dbReference type="OrthoDB" id="9810782at2"/>
<dbReference type="PANTHER" id="PTHR43105:SF12">
    <property type="entry name" value="NADH-QUINONE OXIDOREDUCTASE SUBUNIT G"/>
    <property type="match status" value="1"/>
</dbReference>
<protein>
    <submittedName>
        <fullName evidence="2">NADH dehydrogenase subunit G domain protein</fullName>
    </submittedName>
</protein>
<dbReference type="SUPFAM" id="SSF53706">
    <property type="entry name" value="Formate dehydrogenase/DMSO reductase, domains 1-3"/>
    <property type="match status" value="1"/>
</dbReference>
<sequence>PVAEAEARADLTAAWGVDRLPSTTGRSTSQIFEAVFGRDLTALVVGGVEVADLPEPALARHALKAADFVVSLEVRHSEVTALADVVLPVAPVVEKPGTFVSWEGRHRSFEAVLHEPNSLTDTRILAGIAEELGRPIGFRTIAGARADLAALGPWDGRRTELPEAPEPGRSSGFTLATWRQLIDDGRGQDGQPDYRATARPAVLLANATTWAAADVEPGQHATIGTPAGTASFPTAVADLPDGVVWAPGNNGTNLREIGAGHGSTITVGPAATDLEAPA</sequence>
<dbReference type="Pfam" id="PF00384">
    <property type="entry name" value="Molybdopterin"/>
    <property type="match status" value="1"/>
</dbReference>
<evidence type="ECO:0000313" key="3">
    <source>
        <dbReference type="Proteomes" id="UP000003111"/>
    </source>
</evidence>
<dbReference type="GO" id="GO:0022904">
    <property type="term" value="P:respiratory electron transport chain"/>
    <property type="evidence" value="ECO:0007669"/>
    <property type="project" value="TreeGrafter"/>
</dbReference>
<comment type="caution">
    <text evidence="2">The sequence shown here is derived from an EMBL/GenBank/DDBJ whole genome shotgun (WGS) entry which is preliminary data.</text>
</comment>
<dbReference type="Gene3D" id="3.40.50.740">
    <property type="match status" value="1"/>
</dbReference>
<dbReference type="PANTHER" id="PTHR43105">
    <property type="entry name" value="RESPIRATORY NITRATE REDUCTASE"/>
    <property type="match status" value="1"/>
</dbReference>
<dbReference type="InterPro" id="IPR050123">
    <property type="entry name" value="Prok_molybdopt-oxidoreductase"/>
</dbReference>
<dbReference type="HOGENOM" id="CLU_999237_0_0_11"/>
<gene>
    <name evidence="2" type="ORF">HMPREF0063_10001</name>
</gene>
<dbReference type="eggNOG" id="COG1034">
    <property type="taxonomic scope" value="Bacteria"/>
</dbReference>
<feature type="non-terminal residue" evidence="2">
    <location>
        <position position="1"/>
    </location>
</feature>
<organism evidence="2 3">
    <name type="scientific">Aeromicrobium marinum DSM 15272</name>
    <dbReference type="NCBI Taxonomy" id="585531"/>
    <lineage>
        <taxon>Bacteria</taxon>
        <taxon>Bacillati</taxon>
        <taxon>Actinomycetota</taxon>
        <taxon>Actinomycetes</taxon>
        <taxon>Propionibacteriales</taxon>
        <taxon>Nocardioidaceae</taxon>
        <taxon>Aeromicrobium</taxon>
    </lineage>
</organism>
<dbReference type="AlphaFoldDB" id="E2S7J4"/>
<evidence type="ECO:0000313" key="2">
    <source>
        <dbReference type="EMBL" id="EFQ84660.1"/>
    </source>
</evidence>
<dbReference type="GO" id="GO:0016020">
    <property type="term" value="C:membrane"/>
    <property type="evidence" value="ECO:0007669"/>
    <property type="project" value="TreeGrafter"/>
</dbReference>